<keyword evidence="5 8" id="KW-0547">Nucleotide-binding</keyword>
<dbReference type="PATRIC" id="fig|1619041.3.peg.459"/>
<accession>A0A0G1MGK9</accession>
<dbReference type="InterPro" id="IPR006073">
    <property type="entry name" value="GTP-bd"/>
</dbReference>
<dbReference type="InterPro" id="IPR015946">
    <property type="entry name" value="KH_dom-like_a/b"/>
</dbReference>
<feature type="binding site" evidence="8">
    <location>
        <begin position="64"/>
        <end position="68"/>
    </location>
    <ligand>
        <name>GTP</name>
        <dbReference type="ChEBI" id="CHEBI:37565"/>
        <label>1</label>
    </ligand>
</feature>
<dbReference type="PIRSF" id="PIRSF006485">
    <property type="entry name" value="GTP-binding_EngA"/>
    <property type="match status" value="1"/>
</dbReference>
<dbReference type="PANTHER" id="PTHR43834">
    <property type="entry name" value="GTPASE DER"/>
    <property type="match status" value="1"/>
</dbReference>
<feature type="binding site" evidence="8">
    <location>
        <begin position="306"/>
        <end position="309"/>
    </location>
    <ligand>
        <name>GTP</name>
        <dbReference type="ChEBI" id="CHEBI:37565"/>
        <label>2</label>
    </ligand>
</feature>
<evidence type="ECO:0000256" key="10">
    <source>
        <dbReference type="RuleBase" id="RU004481"/>
    </source>
</evidence>
<dbReference type="GO" id="GO:0005525">
    <property type="term" value="F:GTP binding"/>
    <property type="evidence" value="ECO:0007669"/>
    <property type="project" value="UniProtKB-UniRule"/>
</dbReference>
<evidence type="ECO:0000256" key="2">
    <source>
        <dbReference type="ARBA" id="ARBA00020953"/>
    </source>
</evidence>
<feature type="domain" description="EngA-type G" evidence="11">
    <location>
        <begin position="187"/>
        <end position="364"/>
    </location>
</feature>
<dbReference type="NCBIfam" id="TIGR03594">
    <property type="entry name" value="GTPase_EngA"/>
    <property type="match status" value="1"/>
</dbReference>
<evidence type="ECO:0000256" key="3">
    <source>
        <dbReference type="ARBA" id="ARBA00022517"/>
    </source>
</evidence>
<evidence type="ECO:0000313" key="12">
    <source>
        <dbReference type="EMBL" id="KKU07379.1"/>
    </source>
</evidence>
<dbReference type="AlphaFoldDB" id="A0A0G1MGK9"/>
<evidence type="ECO:0000256" key="4">
    <source>
        <dbReference type="ARBA" id="ARBA00022737"/>
    </source>
</evidence>
<dbReference type="PROSITE" id="PS51712">
    <property type="entry name" value="G_ENGA"/>
    <property type="match status" value="1"/>
</dbReference>
<name>A0A0G1MGK9_9BACT</name>
<evidence type="ECO:0000313" key="13">
    <source>
        <dbReference type="Proteomes" id="UP000033999"/>
    </source>
</evidence>
<feature type="binding site" evidence="8">
    <location>
        <begin position="17"/>
        <end position="24"/>
    </location>
    <ligand>
        <name>GTP</name>
        <dbReference type="ChEBI" id="CHEBI:37565"/>
        <label>1</label>
    </ligand>
</feature>
<evidence type="ECO:0000259" key="11">
    <source>
        <dbReference type="PROSITE" id="PS51712"/>
    </source>
</evidence>
<sequence>MDIKRLDTTYPLITIVGRTNVGKSTLFNKLVGAERALVSKQSGTTRTSNFSIFWWRGAPFRIADTGGMDFDSREPFTKDIQHQIEKALKASEAILFLVDVREGVLPQEKRIAQILKKIKKPVTLIINKADSKKLQMETQEKEWRSLGLGLPLAISAANGSGVGDMLDHITKTLAHAEAPKEHAEQPVTVSLIGRPNVGKSSLFNALIGEDRVIVNPTPHTTRESHNTLVSADGFPYLFIDTAGMRRKSKVTSDTLEQLSIKHTIASLLEAKVCILLLDATEPFSNQDQHLAGLIAEKQKGLIIAVNKWDLIPGAQEEKKEHFARELGYHFPFLRYAPVVFLSAKTHERVHKLYGLILAVHKARQMEIPQPRLNSFLKRLVLRHKPVRGRGTRHPRILRFIQTAIDPPTFEITIKQKTSVHPSYLRFMENALREQFELIGTPVVVYVHKARSSLPGAVKQPTV</sequence>
<dbReference type="PRINTS" id="PR00326">
    <property type="entry name" value="GTP1OBG"/>
</dbReference>
<evidence type="ECO:0000256" key="6">
    <source>
        <dbReference type="ARBA" id="ARBA00023134"/>
    </source>
</evidence>
<dbReference type="InterPro" id="IPR005225">
    <property type="entry name" value="Small_GTP-bd"/>
</dbReference>
<feature type="binding site" evidence="8">
    <location>
        <begin position="193"/>
        <end position="200"/>
    </location>
    <ligand>
        <name>GTP</name>
        <dbReference type="ChEBI" id="CHEBI:37565"/>
        <label>2</label>
    </ligand>
</feature>
<feature type="binding site" evidence="8">
    <location>
        <begin position="127"/>
        <end position="130"/>
    </location>
    <ligand>
        <name>GTP</name>
        <dbReference type="ChEBI" id="CHEBI:37565"/>
        <label>1</label>
    </ligand>
</feature>
<dbReference type="EMBL" id="LCKX01000012">
    <property type="protein sequence ID" value="KKU07379.1"/>
    <property type="molecule type" value="Genomic_DNA"/>
</dbReference>
<dbReference type="SUPFAM" id="SSF52540">
    <property type="entry name" value="P-loop containing nucleoside triphosphate hydrolases"/>
    <property type="match status" value="2"/>
</dbReference>
<evidence type="ECO:0000256" key="9">
    <source>
        <dbReference type="PROSITE-ProRule" id="PRU01049"/>
    </source>
</evidence>
<feature type="binding site" evidence="8">
    <location>
        <begin position="240"/>
        <end position="244"/>
    </location>
    <ligand>
        <name>GTP</name>
        <dbReference type="ChEBI" id="CHEBI:37565"/>
        <label>2</label>
    </ligand>
</feature>
<dbReference type="PANTHER" id="PTHR43834:SF6">
    <property type="entry name" value="GTPASE DER"/>
    <property type="match status" value="1"/>
</dbReference>
<evidence type="ECO:0000256" key="8">
    <source>
        <dbReference type="HAMAP-Rule" id="MF_00195"/>
    </source>
</evidence>
<comment type="subunit">
    <text evidence="8">Associates with the 50S ribosomal subunit.</text>
</comment>
<dbReference type="CDD" id="cd01895">
    <property type="entry name" value="EngA2"/>
    <property type="match status" value="1"/>
</dbReference>
<dbReference type="GO" id="GO:0043022">
    <property type="term" value="F:ribosome binding"/>
    <property type="evidence" value="ECO:0007669"/>
    <property type="project" value="TreeGrafter"/>
</dbReference>
<comment type="similarity">
    <text evidence="1 8 9 10">Belongs to the TRAFAC class TrmE-Era-EngA-EngB-Septin-like GTPase superfamily. EngA (Der) GTPase family.</text>
</comment>
<dbReference type="Pfam" id="PF01926">
    <property type="entry name" value="MMR_HSR1"/>
    <property type="match status" value="2"/>
</dbReference>
<gene>
    <name evidence="8" type="primary">der</name>
    <name evidence="12" type="ORF">UX10_C0012G0061</name>
</gene>
<comment type="caution">
    <text evidence="12">The sequence shown here is derived from an EMBL/GenBank/DDBJ whole genome shotgun (WGS) entry which is preliminary data.</text>
</comment>
<dbReference type="FunFam" id="3.40.50.300:FF:000040">
    <property type="entry name" value="GTPase Der"/>
    <property type="match status" value="1"/>
</dbReference>
<comment type="function">
    <text evidence="8 10">GTPase that plays an essential role in the late steps of ribosome biogenesis.</text>
</comment>
<dbReference type="Pfam" id="PF14714">
    <property type="entry name" value="KH_dom-like"/>
    <property type="match status" value="1"/>
</dbReference>
<organism evidence="12 13">
    <name type="scientific">Candidatus Magasanikbacteria bacterium GW2011_GWA2_45_39</name>
    <dbReference type="NCBI Taxonomy" id="1619041"/>
    <lineage>
        <taxon>Bacteria</taxon>
        <taxon>Candidatus Magasanikiibacteriota</taxon>
    </lineage>
</organism>
<proteinExistence type="inferred from homology"/>
<dbReference type="Gene3D" id="3.40.50.300">
    <property type="entry name" value="P-loop containing nucleotide triphosphate hydrolases"/>
    <property type="match status" value="2"/>
</dbReference>
<evidence type="ECO:0000256" key="5">
    <source>
        <dbReference type="ARBA" id="ARBA00022741"/>
    </source>
</evidence>
<dbReference type="Proteomes" id="UP000033999">
    <property type="component" value="Unassembled WGS sequence"/>
</dbReference>
<keyword evidence="6 8" id="KW-0342">GTP-binding</keyword>
<evidence type="ECO:0000256" key="1">
    <source>
        <dbReference type="ARBA" id="ARBA00008279"/>
    </source>
</evidence>
<dbReference type="InterPro" id="IPR016484">
    <property type="entry name" value="GTPase_Der"/>
</dbReference>
<evidence type="ECO:0000256" key="7">
    <source>
        <dbReference type="ARBA" id="ARBA00032345"/>
    </source>
</evidence>
<dbReference type="InterPro" id="IPR027417">
    <property type="entry name" value="P-loop_NTPase"/>
</dbReference>
<keyword evidence="4 10" id="KW-0677">Repeat</keyword>
<dbReference type="Gene3D" id="3.30.300.20">
    <property type="match status" value="1"/>
</dbReference>
<dbReference type="InterPro" id="IPR032859">
    <property type="entry name" value="KH_dom-like"/>
</dbReference>
<dbReference type="HAMAP" id="MF_00195">
    <property type="entry name" value="GTPase_Der"/>
    <property type="match status" value="1"/>
</dbReference>
<dbReference type="CDD" id="cd01894">
    <property type="entry name" value="EngA1"/>
    <property type="match status" value="1"/>
</dbReference>
<dbReference type="InterPro" id="IPR031166">
    <property type="entry name" value="G_ENGA"/>
</dbReference>
<reference evidence="12 13" key="1">
    <citation type="journal article" date="2015" name="Nature">
        <title>rRNA introns, odd ribosomes, and small enigmatic genomes across a large radiation of phyla.</title>
        <authorList>
            <person name="Brown C.T."/>
            <person name="Hug L.A."/>
            <person name="Thomas B.C."/>
            <person name="Sharon I."/>
            <person name="Castelle C.J."/>
            <person name="Singh A."/>
            <person name="Wilkins M.J."/>
            <person name="Williams K.H."/>
            <person name="Banfield J.F."/>
        </authorList>
    </citation>
    <scope>NUCLEOTIDE SEQUENCE [LARGE SCALE GENOMIC DNA]</scope>
</reference>
<dbReference type="GO" id="GO:0042254">
    <property type="term" value="P:ribosome biogenesis"/>
    <property type="evidence" value="ECO:0007669"/>
    <property type="project" value="UniProtKB-KW"/>
</dbReference>
<protein>
    <recommendedName>
        <fullName evidence="2 8">GTPase Der</fullName>
    </recommendedName>
    <alternativeName>
        <fullName evidence="7 8">GTP-binding protein EngA</fullName>
    </alternativeName>
</protein>
<dbReference type="NCBIfam" id="TIGR00231">
    <property type="entry name" value="small_GTP"/>
    <property type="match status" value="2"/>
</dbReference>
<keyword evidence="3 8" id="KW-0690">Ribosome biogenesis</keyword>